<dbReference type="SUPFAM" id="SSF55811">
    <property type="entry name" value="Nudix"/>
    <property type="match status" value="1"/>
</dbReference>
<dbReference type="InterPro" id="IPR015797">
    <property type="entry name" value="NUDIX_hydrolase-like_dom_sf"/>
</dbReference>
<accession>Q0RN88</accession>
<evidence type="ECO:0000313" key="2">
    <source>
        <dbReference type="Proteomes" id="UP000000657"/>
    </source>
</evidence>
<reference evidence="1 2" key="1">
    <citation type="journal article" date="2007" name="Genome Res.">
        <title>Genome characteristics of facultatively symbiotic Frankia sp. strains reflect host range and host plant biogeography.</title>
        <authorList>
            <person name="Normand P."/>
            <person name="Lapierre P."/>
            <person name="Tisa L.S."/>
            <person name="Gogarten J.P."/>
            <person name="Alloisio N."/>
            <person name="Bagnarol E."/>
            <person name="Bassi C.A."/>
            <person name="Berry A.M."/>
            <person name="Bickhart D.M."/>
            <person name="Choisne N."/>
            <person name="Couloux A."/>
            <person name="Cournoyer B."/>
            <person name="Cruveiller S."/>
            <person name="Daubin V."/>
            <person name="Demange N."/>
            <person name="Francino M.P."/>
            <person name="Goltsman E."/>
            <person name="Huang Y."/>
            <person name="Kopp O.R."/>
            <person name="Labarre L."/>
            <person name="Lapidus A."/>
            <person name="Lavire C."/>
            <person name="Marechal J."/>
            <person name="Martinez M."/>
            <person name="Mastronunzio J.E."/>
            <person name="Mullin B.C."/>
            <person name="Niemann J."/>
            <person name="Pujic P."/>
            <person name="Rawnsley T."/>
            <person name="Rouy Z."/>
            <person name="Schenowitz C."/>
            <person name="Sellstedt A."/>
            <person name="Tavares F."/>
            <person name="Tomkins J.P."/>
            <person name="Vallenet D."/>
            <person name="Valverde C."/>
            <person name="Wall L.G."/>
            <person name="Wang Y."/>
            <person name="Medigue C."/>
            <person name="Benson D.R."/>
        </authorList>
    </citation>
    <scope>NUCLEOTIDE SEQUENCE [LARGE SCALE GENOMIC DNA]</scope>
    <source>
        <strain evidence="2">DSM 45986 / CECT 9034 / ACN14a</strain>
    </source>
</reference>
<evidence type="ECO:0008006" key="3">
    <source>
        <dbReference type="Google" id="ProtNLM"/>
    </source>
</evidence>
<dbReference type="HOGENOM" id="CLU_3310169_0_0_11"/>
<organism evidence="1 2">
    <name type="scientific">Frankia alni (strain DSM 45986 / CECT 9034 / ACN14a)</name>
    <dbReference type="NCBI Taxonomy" id="326424"/>
    <lineage>
        <taxon>Bacteria</taxon>
        <taxon>Bacillati</taxon>
        <taxon>Actinomycetota</taxon>
        <taxon>Actinomycetes</taxon>
        <taxon>Frankiales</taxon>
        <taxon>Frankiaceae</taxon>
        <taxon>Frankia</taxon>
    </lineage>
</organism>
<evidence type="ECO:0000313" key="1">
    <source>
        <dbReference type="EMBL" id="CAJ61001.1"/>
    </source>
</evidence>
<proteinExistence type="predicted"/>
<dbReference type="EMBL" id="CT573213">
    <property type="protein sequence ID" value="CAJ61001.1"/>
    <property type="molecule type" value="Genomic_DNA"/>
</dbReference>
<dbReference type="KEGG" id="fal:FRAAL2352"/>
<gene>
    <name evidence="1" type="ordered locus">FRAAL2352</name>
</gene>
<dbReference type="Proteomes" id="UP000000657">
    <property type="component" value="Chromosome"/>
</dbReference>
<sequence>MPGGTPEPADADLAATLARECAEESQLRHGPPVFVGLTD</sequence>
<dbReference type="AlphaFoldDB" id="Q0RN88"/>
<protein>
    <recommendedName>
        <fullName evidence="3">Nudix hydrolase domain-containing protein</fullName>
    </recommendedName>
</protein>
<keyword evidence="2" id="KW-1185">Reference proteome</keyword>
<name>Q0RN88_FRAAA</name>